<dbReference type="InterPro" id="IPR016166">
    <property type="entry name" value="FAD-bd_PCMH"/>
</dbReference>
<reference evidence="7" key="1">
    <citation type="journal article" date="2020" name="Stud. Mycol.">
        <title>101 Dothideomycetes genomes: a test case for predicting lifestyles and emergence of pathogens.</title>
        <authorList>
            <person name="Haridas S."/>
            <person name="Albert R."/>
            <person name="Binder M."/>
            <person name="Bloem J."/>
            <person name="Labutti K."/>
            <person name="Salamov A."/>
            <person name="Andreopoulos B."/>
            <person name="Baker S."/>
            <person name="Barry K."/>
            <person name="Bills G."/>
            <person name="Bluhm B."/>
            <person name="Cannon C."/>
            <person name="Castanera R."/>
            <person name="Culley D."/>
            <person name="Daum C."/>
            <person name="Ezra D."/>
            <person name="Gonzalez J."/>
            <person name="Henrissat B."/>
            <person name="Kuo A."/>
            <person name="Liang C."/>
            <person name="Lipzen A."/>
            <person name="Lutzoni F."/>
            <person name="Magnuson J."/>
            <person name="Mondo S."/>
            <person name="Nolan M."/>
            <person name="Ohm R."/>
            <person name="Pangilinan J."/>
            <person name="Park H.-J."/>
            <person name="Ramirez L."/>
            <person name="Alfaro M."/>
            <person name="Sun H."/>
            <person name="Tritt A."/>
            <person name="Yoshinaga Y."/>
            <person name="Zwiers L.-H."/>
            <person name="Turgeon B."/>
            <person name="Goodwin S."/>
            <person name="Spatafora J."/>
            <person name="Crous P."/>
            <person name="Grigoriev I."/>
        </authorList>
    </citation>
    <scope>NUCLEOTIDE SEQUENCE</scope>
    <source>
        <strain evidence="7">CBS 133067</strain>
    </source>
</reference>
<dbReference type="Gene3D" id="3.40.462.20">
    <property type="match status" value="1"/>
</dbReference>
<dbReference type="InterPro" id="IPR050416">
    <property type="entry name" value="FAD-linked_Oxidoreductase"/>
</dbReference>
<dbReference type="SUPFAM" id="SSF55103">
    <property type="entry name" value="FAD-linked oxidases, C-terminal domain"/>
    <property type="match status" value="1"/>
</dbReference>
<accession>A0A9P4I7K2</accession>
<evidence type="ECO:0000256" key="1">
    <source>
        <dbReference type="ARBA" id="ARBA00001974"/>
    </source>
</evidence>
<dbReference type="Proteomes" id="UP000799772">
    <property type="component" value="Unassembled WGS sequence"/>
</dbReference>
<gene>
    <name evidence="7" type="ORF">NA57DRAFT_67848</name>
</gene>
<dbReference type="GO" id="GO:0016491">
    <property type="term" value="F:oxidoreductase activity"/>
    <property type="evidence" value="ECO:0007669"/>
    <property type="project" value="UniProtKB-KW"/>
</dbReference>
<dbReference type="SUPFAM" id="SSF56176">
    <property type="entry name" value="FAD-binding/transporter-associated domain-like"/>
    <property type="match status" value="1"/>
</dbReference>
<keyword evidence="8" id="KW-1185">Reference proteome</keyword>
<dbReference type="AlphaFoldDB" id="A0A9P4I7K2"/>
<comment type="cofactor">
    <cofactor evidence="1">
        <name>FAD</name>
        <dbReference type="ChEBI" id="CHEBI:57692"/>
    </cofactor>
</comment>
<dbReference type="Gene3D" id="3.30.43.10">
    <property type="entry name" value="Uridine Diphospho-n-acetylenolpyruvylglucosamine Reductase, domain 2"/>
    <property type="match status" value="1"/>
</dbReference>
<protein>
    <submittedName>
        <fullName evidence="7">FAD-binding domain-containing protein</fullName>
    </submittedName>
</protein>
<dbReference type="InterPro" id="IPR016164">
    <property type="entry name" value="FAD-linked_Oxase-like_C"/>
</dbReference>
<keyword evidence="4" id="KW-0274">FAD</keyword>
<organism evidence="7 8">
    <name type="scientific">Rhizodiscina lignyota</name>
    <dbReference type="NCBI Taxonomy" id="1504668"/>
    <lineage>
        <taxon>Eukaryota</taxon>
        <taxon>Fungi</taxon>
        <taxon>Dikarya</taxon>
        <taxon>Ascomycota</taxon>
        <taxon>Pezizomycotina</taxon>
        <taxon>Dothideomycetes</taxon>
        <taxon>Pleosporomycetidae</taxon>
        <taxon>Aulographales</taxon>
        <taxon>Rhizodiscinaceae</taxon>
        <taxon>Rhizodiscina</taxon>
    </lineage>
</organism>
<dbReference type="InterPro" id="IPR036318">
    <property type="entry name" value="FAD-bd_PCMH-like_sf"/>
</dbReference>
<evidence type="ECO:0000256" key="4">
    <source>
        <dbReference type="ARBA" id="ARBA00022827"/>
    </source>
</evidence>
<dbReference type="PROSITE" id="PS51387">
    <property type="entry name" value="FAD_PCMH"/>
    <property type="match status" value="1"/>
</dbReference>
<dbReference type="Gene3D" id="3.30.465.10">
    <property type="match status" value="1"/>
</dbReference>
<evidence type="ECO:0000259" key="6">
    <source>
        <dbReference type="PROSITE" id="PS51387"/>
    </source>
</evidence>
<proteinExistence type="inferred from homology"/>
<dbReference type="InterPro" id="IPR006094">
    <property type="entry name" value="Oxid_FAD_bind_N"/>
</dbReference>
<dbReference type="Pfam" id="PF01565">
    <property type="entry name" value="FAD_binding_4"/>
    <property type="match status" value="1"/>
</dbReference>
<evidence type="ECO:0000313" key="7">
    <source>
        <dbReference type="EMBL" id="KAF2095429.1"/>
    </source>
</evidence>
<comment type="caution">
    <text evidence="7">The sequence shown here is derived from an EMBL/GenBank/DDBJ whole genome shotgun (WGS) entry which is preliminary data.</text>
</comment>
<evidence type="ECO:0000256" key="2">
    <source>
        <dbReference type="ARBA" id="ARBA00005466"/>
    </source>
</evidence>
<keyword evidence="5" id="KW-0560">Oxidoreductase</keyword>
<dbReference type="EMBL" id="ML978131">
    <property type="protein sequence ID" value="KAF2095429.1"/>
    <property type="molecule type" value="Genomic_DNA"/>
</dbReference>
<dbReference type="GO" id="GO:0071949">
    <property type="term" value="F:FAD binding"/>
    <property type="evidence" value="ECO:0007669"/>
    <property type="project" value="InterPro"/>
</dbReference>
<dbReference type="PANTHER" id="PTHR42973">
    <property type="entry name" value="BINDING OXIDOREDUCTASE, PUTATIVE (AFU_ORTHOLOGUE AFUA_1G17690)-RELATED"/>
    <property type="match status" value="1"/>
</dbReference>
<dbReference type="OrthoDB" id="415825at2759"/>
<dbReference type="InterPro" id="IPR016169">
    <property type="entry name" value="FAD-bd_PCMH_sub2"/>
</dbReference>
<dbReference type="Pfam" id="PF08031">
    <property type="entry name" value="BBE"/>
    <property type="match status" value="1"/>
</dbReference>
<feature type="domain" description="FAD-binding PCMH-type" evidence="6">
    <location>
        <begin position="40"/>
        <end position="198"/>
    </location>
</feature>
<evidence type="ECO:0000313" key="8">
    <source>
        <dbReference type="Proteomes" id="UP000799772"/>
    </source>
</evidence>
<keyword evidence="3" id="KW-0285">Flavoprotein</keyword>
<name>A0A9P4I7K2_9PEZI</name>
<evidence type="ECO:0000256" key="5">
    <source>
        <dbReference type="ARBA" id="ARBA00023002"/>
    </source>
</evidence>
<dbReference type="InterPro" id="IPR016167">
    <property type="entry name" value="FAD-bd_PCMH_sub1"/>
</dbReference>
<dbReference type="PANTHER" id="PTHR42973:SF9">
    <property type="entry name" value="FAD-BINDING PCMH-TYPE DOMAIN-CONTAINING PROTEIN-RELATED"/>
    <property type="match status" value="1"/>
</dbReference>
<evidence type="ECO:0000256" key="3">
    <source>
        <dbReference type="ARBA" id="ARBA00022630"/>
    </source>
</evidence>
<dbReference type="InterPro" id="IPR012951">
    <property type="entry name" value="BBE"/>
</dbReference>
<sequence>MALDGASVIELLKKNLSAQSQFAVPPDPQNSIGNARWTTYKAPSFSATVKPANVADIQSAIKYATENGIPFHVTATGHHFTGMFEKMKNVLEIDISSLKDIKIDKAANTMTIGGAVRTSIGGCSTTGIVGVTLGGGLNRWQGLYGLMIDNLLSVEMITATGELVKASAKENQELFWGLRGAGFNFGTVVSATYKIYDARSGGDVLIADMILPYTVGSEIMRILKGWEENQPPALSVAVVATWNDEAGGPCFRVGALYVDGIEEGKKHLQPFLDLQPMVQDIRPIPWNEVNKKWLFGIDAMLGAYGKRRIFYSGHIRRFDNPTFEWHFAELVKLWEKYPAARHTLLVIEDWATKAAAEVPDDETAYPHRDIICHMLLIGQSTDPALEPMLEEWLKNVRARYQATSGSNPLQVYISYASGDEDQETLYGKSKLDRLRGLKRNWDPKGVFNFNNPIII</sequence>
<comment type="similarity">
    <text evidence="2">Belongs to the oxygen-dependent FAD-linked oxidoreductase family.</text>
</comment>